<dbReference type="SUPFAM" id="SSF46626">
    <property type="entry name" value="Cytochrome c"/>
    <property type="match status" value="1"/>
</dbReference>
<evidence type="ECO:0000313" key="10">
    <source>
        <dbReference type="EMBL" id="SHE31041.1"/>
    </source>
</evidence>
<keyword evidence="1" id="KW-0813">Transport</keyword>
<dbReference type="PATRIC" id="fig|1121477.3.peg.2180"/>
<evidence type="ECO:0000256" key="4">
    <source>
        <dbReference type="ARBA" id="ARBA00022982"/>
    </source>
</evidence>
<dbReference type="AlphaFoldDB" id="A0A0F5LTS9"/>
<keyword evidence="2 6" id="KW-0349">Heme</keyword>
<feature type="domain" description="Cytochrome c" evidence="8">
    <location>
        <begin position="22"/>
        <end position="125"/>
    </location>
</feature>
<dbReference type="InterPro" id="IPR002327">
    <property type="entry name" value="Cyt_c_1A/1B"/>
</dbReference>
<evidence type="ECO:0000256" key="5">
    <source>
        <dbReference type="ARBA" id="ARBA00023004"/>
    </source>
</evidence>
<dbReference type="PANTHER" id="PTHR11961">
    <property type="entry name" value="CYTOCHROME C"/>
    <property type="match status" value="1"/>
</dbReference>
<sequence length="128" mass="12948">MKTSLLALAILCTPVLSAHAAGDVANGETVFKKCTACHAVGEGAVNKVGPELNDLIGRTAGSVDGYKYSKAMVDAGAGGLVWDEASLTEFLTGPRAKVPGTKMSFAGLKDASDTADVIAYLATFGAAP</sequence>
<name>A0A0F5LTS9_9HYPH</name>
<dbReference type="Proteomes" id="UP000184533">
    <property type="component" value="Unassembled WGS sequence"/>
</dbReference>
<organism evidence="9 11">
    <name type="scientific">Devosia limi DSM 17137</name>
    <dbReference type="NCBI Taxonomy" id="1121477"/>
    <lineage>
        <taxon>Bacteria</taxon>
        <taxon>Pseudomonadati</taxon>
        <taxon>Pseudomonadota</taxon>
        <taxon>Alphaproteobacteria</taxon>
        <taxon>Hyphomicrobiales</taxon>
        <taxon>Devosiaceae</taxon>
        <taxon>Devosia</taxon>
    </lineage>
</organism>
<dbReference type="EMBL" id="LAJF01000045">
    <property type="protein sequence ID" value="KKB85748.1"/>
    <property type="molecule type" value="Genomic_DNA"/>
</dbReference>
<evidence type="ECO:0000259" key="8">
    <source>
        <dbReference type="PROSITE" id="PS51007"/>
    </source>
</evidence>
<dbReference type="PROSITE" id="PS51007">
    <property type="entry name" value="CYTC"/>
    <property type="match status" value="1"/>
</dbReference>
<evidence type="ECO:0000256" key="6">
    <source>
        <dbReference type="PROSITE-ProRule" id="PRU00433"/>
    </source>
</evidence>
<evidence type="ECO:0000256" key="7">
    <source>
        <dbReference type="SAM" id="SignalP"/>
    </source>
</evidence>
<keyword evidence="7" id="KW-0732">Signal</keyword>
<feature type="chain" id="PRO_5015038341" evidence="7">
    <location>
        <begin position="21"/>
        <end position="128"/>
    </location>
</feature>
<dbReference type="GO" id="GO:0009055">
    <property type="term" value="F:electron transfer activity"/>
    <property type="evidence" value="ECO:0007669"/>
    <property type="project" value="InterPro"/>
</dbReference>
<dbReference type="InterPro" id="IPR036909">
    <property type="entry name" value="Cyt_c-like_dom_sf"/>
</dbReference>
<dbReference type="PRINTS" id="PR00604">
    <property type="entry name" value="CYTCHRMECIAB"/>
</dbReference>
<dbReference type="OrthoDB" id="9805828at2"/>
<dbReference type="EMBL" id="FQVC01000001">
    <property type="protein sequence ID" value="SHE31041.1"/>
    <property type="molecule type" value="Genomic_DNA"/>
</dbReference>
<evidence type="ECO:0000313" key="12">
    <source>
        <dbReference type="Proteomes" id="UP000184533"/>
    </source>
</evidence>
<keyword evidence="5 6" id="KW-0408">Iron</keyword>
<dbReference type="GO" id="GO:0020037">
    <property type="term" value="F:heme binding"/>
    <property type="evidence" value="ECO:0007669"/>
    <property type="project" value="InterPro"/>
</dbReference>
<protein>
    <submittedName>
        <fullName evidence="9 10">Cytochrome C</fullName>
    </submittedName>
</protein>
<dbReference type="GO" id="GO:0046872">
    <property type="term" value="F:metal ion binding"/>
    <property type="evidence" value="ECO:0007669"/>
    <property type="project" value="UniProtKB-KW"/>
</dbReference>
<evidence type="ECO:0000256" key="2">
    <source>
        <dbReference type="ARBA" id="ARBA00022617"/>
    </source>
</evidence>
<keyword evidence="4" id="KW-0249">Electron transport</keyword>
<evidence type="ECO:0000313" key="11">
    <source>
        <dbReference type="Proteomes" id="UP000033608"/>
    </source>
</evidence>
<keyword evidence="11" id="KW-1185">Reference proteome</keyword>
<reference evidence="9 11" key="1">
    <citation type="submission" date="2015-03" db="EMBL/GenBank/DDBJ databases">
        <authorList>
            <person name="Hassan Y.I."/>
            <person name="Lepp D."/>
            <person name="Zhou T."/>
        </authorList>
    </citation>
    <scope>NUCLEOTIDE SEQUENCE [LARGE SCALE GENOMIC DNA]</scope>
    <source>
        <strain evidence="9 11">DSM 17137</strain>
    </source>
</reference>
<evidence type="ECO:0000313" key="9">
    <source>
        <dbReference type="EMBL" id="KKB85748.1"/>
    </source>
</evidence>
<evidence type="ECO:0000256" key="1">
    <source>
        <dbReference type="ARBA" id="ARBA00022448"/>
    </source>
</evidence>
<dbReference type="Gene3D" id="1.10.760.10">
    <property type="entry name" value="Cytochrome c-like domain"/>
    <property type="match status" value="1"/>
</dbReference>
<proteinExistence type="predicted"/>
<dbReference type="InterPro" id="IPR009056">
    <property type="entry name" value="Cyt_c-like_dom"/>
</dbReference>
<keyword evidence="3 6" id="KW-0479">Metal-binding</keyword>
<reference evidence="10 12" key="2">
    <citation type="submission" date="2016-11" db="EMBL/GenBank/DDBJ databases">
        <authorList>
            <person name="Jaros S."/>
            <person name="Januszkiewicz K."/>
            <person name="Wedrychowicz H."/>
        </authorList>
    </citation>
    <scope>NUCLEOTIDE SEQUENCE [LARGE SCALE GENOMIC DNA]</scope>
    <source>
        <strain evidence="10 12">DSM 17137</strain>
    </source>
</reference>
<dbReference type="STRING" id="1121477.SAMN02745223_00027"/>
<dbReference type="Proteomes" id="UP000033608">
    <property type="component" value="Unassembled WGS sequence"/>
</dbReference>
<dbReference type="RefSeq" id="WP_046134301.1">
    <property type="nucleotide sequence ID" value="NZ_FQVC01000001.1"/>
</dbReference>
<accession>A0A0F5LTS9</accession>
<evidence type="ECO:0000256" key="3">
    <source>
        <dbReference type="ARBA" id="ARBA00022723"/>
    </source>
</evidence>
<gene>
    <name evidence="10" type="ORF">SAMN02745223_00027</name>
    <name evidence="9" type="ORF">VW29_05470</name>
</gene>
<feature type="signal peptide" evidence="7">
    <location>
        <begin position="1"/>
        <end position="20"/>
    </location>
</feature>
<dbReference type="Pfam" id="PF00034">
    <property type="entry name" value="Cytochrom_C"/>
    <property type="match status" value="1"/>
</dbReference>